<dbReference type="Proteomes" id="UP000477750">
    <property type="component" value="Unassembled WGS sequence"/>
</dbReference>
<dbReference type="EMBL" id="WIAO01000024">
    <property type="protein sequence ID" value="MQM27448.1"/>
    <property type="molecule type" value="Genomic_DNA"/>
</dbReference>
<name>A0A6L5GCT5_9ACTN</name>
<evidence type="ECO:0000313" key="3">
    <source>
        <dbReference type="EMBL" id="MQM27448.1"/>
    </source>
</evidence>
<reference evidence="3 4" key="1">
    <citation type="submission" date="2019-10" db="EMBL/GenBank/DDBJ databases">
        <title>Glycomyces albidus sp. nov., a novel actinomycete isolated from rhizosphere soil of wheat (Triticum aestivum L.).</title>
        <authorList>
            <person name="Qian L."/>
        </authorList>
    </citation>
    <scope>NUCLEOTIDE SEQUENCE [LARGE SCALE GENOMIC DNA]</scope>
    <source>
        <strain evidence="3 4">NEAU-7082</strain>
    </source>
</reference>
<protein>
    <submittedName>
        <fullName evidence="3">Uncharacterized protein</fullName>
    </submittedName>
</protein>
<accession>A0A6L5GCT5</accession>
<evidence type="ECO:0000313" key="4">
    <source>
        <dbReference type="Proteomes" id="UP000477750"/>
    </source>
</evidence>
<evidence type="ECO:0000256" key="2">
    <source>
        <dbReference type="SAM" id="Phobius"/>
    </source>
</evidence>
<evidence type="ECO:0000256" key="1">
    <source>
        <dbReference type="SAM" id="MobiDB-lite"/>
    </source>
</evidence>
<feature type="region of interest" description="Disordered" evidence="1">
    <location>
        <begin position="1"/>
        <end position="59"/>
    </location>
</feature>
<keyword evidence="2" id="KW-0812">Transmembrane</keyword>
<feature type="region of interest" description="Disordered" evidence="1">
    <location>
        <begin position="122"/>
        <end position="144"/>
    </location>
</feature>
<proteinExistence type="predicted"/>
<feature type="compositionally biased region" description="Low complexity" evidence="1">
    <location>
        <begin position="123"/>
        <end position="144"/>
    </location>
</feature>
<feature type="transmembrane region" description="Helical" evidence="2">
    <location>
        <begin position="89"/>
        <end position="114"/>
    </location>
</feature>
<keyword evidence="2" id="KW-1133">Transmembrane helix</keyword>
<dbReference type="RefSeq" id="WP_153026586.1">
    <property type="nucleotide sequence ID" value="NZ_WIAO01000024.1"/>
</dbReference>
<sequence length="375" mass="38706">MDPSSYDPNAGPPANQGPYGAPSGPGQGYTPGPETSRSIGYPQPGAQIPPGPAPYATANPYATPSYPPAYPGMPPQYAPVPPPSSGIPVAGWIGIALGVVLLVGLGITGLVIALDPADPPGVTAADSGGDSGASGSDPTDAATDTAVADPVADAVVGDCFYNYGTDTTPDLETAVCGAGAFTTVDIVEGTTDLTACDAMPTVNLAVSSTSASRVLCLSYTAISGDDAYHAQVGECVYGTSTAGSAWNIVECQDGAFKVIERVDGQSSYDACTDSTYFIYGVGYSTGQTYLDTVLCLQMLYASGDAGYAEVDDCMSMNSDYTYFEFVSDCDDGNVYLTGRTNELVDGESWCNGWGWSYEEVPDFPELSFTICWGYL</sequence>
<dbReference type="AlphaFoldDB" id="A0A6L5GCT5"/>
<keyword evidence="2" id="KW-0472">Membrane</keyword>
<keyword evidence="4" id="KW-1185">Reference proteome</keyword>
<comment type="caution">
    <text evidence="3">The sequence shown here is derived from an EMBL/GenBank/DDBJ whole genome shotgun (WGS) entry which is preliminary data.</text>
</comment>
<organism evidence="3 4">
    <name type="scientific">Glycomyces albidus</name>
    <dbReference type="NCBI Taxonomy" id="2656774"/>
    <lineage>
        <taxon>Bacteria</taxon>
        <taxon>Bacillati</taxon>
        <taxon>Actinomycetota</taxon>
        <taxon>Actinomycetes</taxon>
        <taxon>Glycomycetales</taxon>
        <taxon>Glycomycetaceae</taxon>
        <taxon>Glycomyces</taxon>
    </lineage>
</organism>
<gene>
    <name evidence="3" type="ORF">GFD30_17990</name>
</gene>